<name>A0ACB7J7Q8_PLECO</name>
<reference evidence="1 2" key="1">
    <citation type="journal article" date="2021" name="Appl. Environ. Microbiol.">
        <title>Genetic linkage and physical mapping for an oyster mushroom Pleurotus cornucopiae and QTL analysis for the trait cap color.</title>
        <authorList>
            <person name="Zhang Y."/>
            <person name="Gao W."/>
            <person name="Sonnenberg A."/>
            <person name="Chen Q."/>
            <person name="Zhang J."/>
            <person name="Huang C."/>
        </authorList>
    </citation>
    <scope>NUCLEOTIDE SEQUENCE [LARGE SCALE GENOMIC DNA]</scope>
    <source>
        <strain evidence="1">CCMSSC00406</strain>
    </source>
</reference>
<dbReference type="EMBL" id="WQMT02000002">
    <property type="protein sequence ID" value="KAG9225291.1"/>
    <property type="molecule type" value="Genomic_DNA"/>
</dbReference>
<sequence length="558" mass="61676">MNRELKRGIEDTQQQLGNMIKSQKAVIEAHLSTLKSSHNEELARAKDDAEKEVCQCLTVDILPDLFMLKLVSLRCQIETLKHAALDQSIALETCNQELVRTKDDAEQEPVVPDRDTETWGIGQALEICNRELIRTKDDAEQEVGHCFMTETAVLTSFKLIGLRGQIESLSSLHEIIHTHERKEALALQHVAAMQAEFGILTKELQARYHEVPLVPVIQRLHSQILELSSALQWGGPIQSPYQVAAEHGMAARGAQSQGHSHFQCTQIPDVEARVVQTDSRRTLSKGIQVRCTRNGETQTEHLPKSDKSVQLRCTRTGQAQTEAQPTSDKSVQLRFMRTGQAQAKSSPPSHIVQTQTEPPQASTRLEAESGREALSSPVPAQEALTPMTPTRMASTSASTTSFTFRMTGSPSCSIMRSGRPNSPRRPRETISRGTSIEPVAGAPDAGMRKRGRSASNSPEGDTHGKRRKPSEDSGDLDDPFEDTQPETQPLTSADVKELTAKQINHLLAALRKVGVKFPNTKSPKVETRRRWLFDALAGPITITIFEALTLPETDIVQK</sequence>
<protein>
    <submittedName>
        <fullName evidence="1">Uncharacterized protein</fullName>
    </submittedName>
</protein>
<gene>
    <name evidence="1" type="ORF">CCMSSC00406_0009847</name>
</gene>
<accession>A0ACB7J7Q8</accession>
<evidence type="ECO:0000313" key="1">
    <source>
        <dbReference type="EMBL" id="KAG9225291.1"/>
    </source>
</evidence>
<organism evidence="1 2">
    <name type="scientific">Pleurotus cornucopiae</name>
    <name type="common">Cornucopia mushroom</name>
    <dbReference type="NCBI Taxonomy" id="5321"/>
    <lineage>
        <taxon>Eukaryota</taxon>
        <taxon>Fungi</taxon>
        <taxon>Dikarya</taxon>
        <taxon>Basidiomycota</taxon>
        <taxon>Agaricomycotina</taxon>
        <taxon>Agaricomycetes</taxon>
        <taxon>Agaricomycetidae</taxon>
        <taxon>Agaricales</taxon>
        <taxon>Pleurotineae</taxon>
        <taxon>Pleurotaceae</taxon>
        <taxon>Pleurotus</taxon>
    </lineage>
</organism>
<evidence type="ECO:0000313" key="2">
    <source>
        <dbReference type="Proteomes" id="UP000824881"/>
    </source>
</evidence>
<comment type="caution">
    <text evidence="1">The sequence shown here is derived from an EMBL/GenBank/DDBJ whole genome shotgun (WGS) entry which is preliminary data.</text>
</comment>
<dbReference type="Proteomes" id="UP000824881">
    <property type="component" value="Unassembled WGS sequence"/>
</dbReference>
<keyword evidence="2" id="KW-1185">Reference proteome</keyword>
<proteinExistence type="predicted"/>